<feature type="compositionally biased region" description="Basic and acidic residues" evidence="1">
    <location>
        <begin position="843"/>
        <end position="864"/>
    </location>
</feature>
<name>A0AAV6VU51_9ARAC</name>
<organism evidence="2 3">
    <name type="scientific">Oedothorax gibbosus</name>
    <dbReference type="NCBI Taxonomy" id="931172"/>
    <lineage>
        <taxon>Eukaryota</taxon>
        <taxon>Metazoa</taxon>
        <taxon>Ecdysozoa</taxon>
        <taxon>Arthropoda</taxon>
        <taxon>Chelicerata</taxon>
        <taxon>Arachnida</taxon>
        <taxon>Araneae</taxon>
        <taxon>Araneomorphae</taxon>
        <taxon>Entelegynae</taxon>
        <taxon>Araneoidea</taxon>
        <taxon>Linyphiidae</taxon>
        <taxon>Erigoninae</taxon>
        <taxon>Oedothorax</taxon>
    </lineage>
</organism>
<dbReference type="AlphaFoldDB" id="A0AAV6VU51"/>
<evidence type="ECO:0000313" key="3">
    <source>
        <dbReference type="Proteomes" id="UP000827092"/>
    </source>
</evidence>
<reference evidence="2 3" key="1">
    <citation type="journal article" date="2022" name="Nat. Ecol. Evol.">
        <title>A masculinizing supergene underlies an exaggerated male reproductive morph in a spider.</title>
        <authorList>
            <person name="Hendrickx F."/>
            <person name="De Corte Z."/>
            <person name="Sonet G."/>
            <person name="Van Belleghem S.M."/>
            <person name="Kostlbacher S."/>
            <person name="Vangestel C."/>
        </authorList>
    </citation>
    <scope>NUCLEOTIDE SEQUENCE [LARGE SCALE GENOMIC DNA]</scope>
    <source>
        <strain evidence="2">W744_W776</strain>
    </source>
</reference>
<keyword evidence="3" id="KW-1185">Reference proteome</keyword>
<gene>
    <name evidence="2" type="ORF">JTE90_009433</name>
</gene>
<proteinExistence type="predicted"/>
<feature type="region of interest" description="Disordered" evidence="1">
    <location>
        <begin position="811"/>
        <end position="870"/>
    </location>
</feature>
<feature type="region of interest" description="Disordered" evidence="1">
    <location>
        <begin position="968"/>
        <end position="989"/>
    </location>
</feature>
<dbReference type="EMBL" id="JAFNEN010000026">
    <property type="protein sequence ID" value="KAG8199596.1"/>
    <property type="molecule type" value="Genomic_DNA"/>
</dbReference>
<accession>A0AAV6VU51</accession>
<sequence length="1181" mass="135029">MAYGLRHETRETFLTDALRFLLFNKRPKLNSSSHQNIRTKEQKNPHYNLKNEQKSCIYYFNILKNWLTSQKLTSSIPSEVPKSDKNASNKEIVKSHNHEMEFKELIEENVNETALSQIGLEGKTQEKSECPKVEELENNYSKVEDQALEINEESDAFAEPIPPHGNIEHLEEGSDEVEFAEQIAPHRNIKQLEEESDEFAEPIPPHGNIEHLEEESDEVKYAQQIPPHGNIKQLEEESDAFAEQIPPHVNIEHLEEESDEVEFAEQIAPHRNIKQLEETSDVVEFAEPIPPRGNIEHLEEESDEVKYAQQIPPHGNIEHLEEGSDVVEFAEQMPPHVNIEQLEQKNEEFVDDTKIDNPLIVLNQTLESNTSLRSQETTNTHVLNRVSEVCEQGKFFNIEKLNENIPRDIFPSSSNDAYVLSLNELESLANTSNKIENTQECCHFEWMQLKSTEIEKDYFMNGIMGNSECCQIFNQYQMSEEFMKFINYAEKKSDIPSRNNTFEYENNCQFIWNRSQNLASNTEIDSTVNIKNDNINTNLSNNHSTKSYGRPTSSTVFETLDDCGITEDTKCYTPTDQNLNSDDFRGIQVSENENVSRNKMSPVLLSDHYDAECIDEVFSSDGIFSSSESEMFVNVDSNSNKESTNNFQIEKKIADSIEEIIHELESEEKTTSFPKYPINNCSHNSQNSTEQNEINFLDAKDRRKYTRRENLKCYTKRTSRKGNQKYTGARQQHTVHVLENYDDPEVQPTEKIASEVLEEKSRFEFFIKNSIQNNDKINPFTDFENQRPTKNEYFTGCSSCSRGVLYTKQSNSFSEQSNHSSEQPTHFFEQSNHFSEQSNLGERALDHQDSADDEESLSHPEPSPKLKKTKIRWISDEDAILGPQNDANIILEDLHDDSFVDEENAQSTVNATEPITYSLKCGNMNLEFTENSPSISLRFICESNEDVVAHKAPKRIISKTFSDEEEFTYPEISQNNEESYDTDSSLDETSNVDFSSETTMYSHLTDSDQSSLFADDHVKDIPLTGHSRIDKVALPADDHAKDIPLTGHSDIEEDPLIGHSRIDKVPLPADDHVKGIPLTGHSRTDKVPLNGKSHIEEIPTAFGKTILVDSNVNQDLHFELDNPVPPPPTPQNKIKREGKKSLFIMSQKPTSFATSPKRNSFLIVYKSAAKMKTQEEKIGSD</sequence>
<feature type="compositionally biased region" description="Low complexity" evidence="1">
    <location>
        <begin position="811"/>
        <end position="823"/>
    </location>
</feature>
<evidence type="ECO:0000256" key="1">
    <source>
        <dbReference type="SAM" id="MobiDB-lite"/>
    </source>
</evidence>
<feature type="compositionally biased region" description="Polar residues" evidence="1">
    <location>
        <begin position="828"/>
        <end position="840"/>
    </location>
</feature>
<comment type="caution">
    <text evidence="2">The sequence shown here is derived from an EMBL/GenBank/DDBJ whole genome shotgun (WGS) entry which is preliminary data.</text>
</comment>
<evidence type="ECO:0000313" key="2">
    <source>
        <dbReference type="EMBL" id="KAG8199596.1"/>
    </source>
</evidence>
<dbReference type="Proteomes" id="UP000827092">
    <property type="component" value="Unassembled WGS sequence"/>
</dbReference>
<protein>
    <submittedName>
        <fullName evidence="2">Uncharacterized protein</fullName>
    </submittedName>
</protein>